<dbReference type="Proteomes" id="UP000245119">
    <property type="component" value="Linkage Group LG1"/>
</dbReference>
<reference evidence="2 3" key="1">
    <citation type="submission" date="2018-04" db="EMBL/GenBank/DDBJ databases">
        <title>The genome of golden apple snail Pomacea canaliculata provides insight into stress tolerance and invasive adaptation.</title>
        <authorList>
            <person name="Liu C."/>
            <person name="Liu B."/>
            <person name="Ren Y."/>
            <person name="Zhang Y."/>
            <person name="Wang H."/>
            <person name="Li S."/>
            <person name="Jiang F."/>
            <person name="Yin L."/>
            <person name="Zhang G."/>
            <person name="Qian W."/>
            <person name="Fan W."/>
        </authorList>
    </citation>
    <scope>NUCLEOTIDE SEQUENCE [LARGE SCALE GENOMIC DNA]</scope>
    <source>
        <strain evidence="2">SZHN2017</strain>
        <tissue evidence="2">Muscle</tissue>
    </source>
</reference>
<evidence type="ECO:0000313" key="2">
    <source>
        <dbReference type="EMBL" id="PVD37726.1"/>
    </source>
</evidence>
<organism evidence="2 3">
    <name type="scientific">Pomacea canaliculata</name>
    <name type="common">Golden apple snail</name>
    <dbReference type="NCBI Taxonomy" id="400727"/>
    <lineage>
        <taxon>Eukaryota</taxon>
        <taxon>Metazoa</taxon>
        <taxon>Spiralia</taxon>
        <taxon>Lophotrochozoa</taxon>
        <taxon>Mollusca</taxon>
        <taxon>Gastropoda</taxon>
        <taxon>Caenogastropoda</taxon>
        <taxon>Architaenioglossa</taxon>
        <taxon>Ampullarioidea</taxon>
        <taxon>Ampullariidae</taxon>
        <taxon>Pomacea</taxon>
    </lineage>
</organism>
<gene>
    <name evidence="2" type="ORF">C0Q70_00327</name>
</gene>
<name>A0A2T7PWB7_POMCA</name>
<feature type="region of interest" description="Disordered" evidence="1">
    <location>
        <begin position="146"/>
        <end position="177"/>
    </location>
</feature>
<dbReference type="AlphaFoldDB" id="A0A2T7PWB7"/>
<accession>A0A2T7PWB7</accession>
<protein>
    <submittedName>
        <fullName evidence="2">Uncharacterized protein</fullName>
    </submittedName>
</protein>
<proteinExistence type="predicted"/>
<comment type="caution">
    <text evidence="2">The sequence shown here is derived from an EMBL/GenBank/DDBJ whole genome shotgun (WGS) entry which is preliminary data.</text>
</comment>
<sequence length="228" mass="24666">MGVGGKTSSEEERGMEGLEGGLRSSMPSKGWCRRGSSWILSKASLQQTQTPFRAVPRVQGEQLRADYGGGRVQGGRLQLTFLGNGKVDLGIACFRPLLPDPFLIQILCQFVIDSFEQMLPTTEKKMHRRVCINGVRRCRAAGGPFVHPTPHLGPITGTQDRPPRFPGPDHGHTDGKAGRSGLATFLHSCGHSCVECAHFLVMQPPPRQAAAAAAERSIDRSRDLVASS</sequence>
<evidence type="ECO:0000256" key="1">
    <source>
        <dbReference type="SAM" id="MobiDB-lite"/>
    </source>
</evidence>
<keyword evidence="3" id="KW-1185">Reference proteome</keyword>
<evidence type="ECO:0000313" key="3">
    <source>
        <dbReference type="Proteomes" id="UP000245119"/>
    </source>
</evidence>
<feature type="compositionally biased region" description="Basic and acidic residues" evidence="1">
    <location>
        <begin position="161"/>
        <end position="177"/>
    </location>
</feature>
<dbReference type="EMBL" id="PZQS01000001">
    <property type="protein sequence ID" value="PVD37726.1"/>
    <property type="molecule type" value="Genomic_DNA"/>
</dbReference>
<feature type="region of interest" description="Disordered" evidence="1">
    <location>
        <begin position="1"/>
        <end position="29"/>
    </location>
</feature>